<dbReference type="Pfam" id="PF00753">
    <property type="entry name" value="Lactamase_B"/>
    <property type="match status" value="1"/>
</dbReference>
<dbReference type="InterPro" id="IPR011108">
    <property type="entry name" value="RMMBL"/>
</dbReference>
<proteinExistence type="predicted"/>
<organism evidence="4">
    <name type="scientific">uncultured organism HF10_3D09</name>
    <dbReference type="NCBI Taxonomy" id="357603"/>
    <lineage>
        <taxon>unclassified sequences</taxon>
        <taxon>environmental samples</taxon>
    </lineage>
</organism>
<dbReference type="GO" id="GO:0016787">
    <property type="term" value="F:hydrolase activity"/>
    <property type="evidence" value="ECO:0007669"/>
    <property type="project" value="UniProtKB-KW"/>
</dbReference>
<reference evidence="4" key="1">
    <citation type="journal article" date="2006" name="Nature">
        <title>Proteorhodopsin lateral gene transfer between marine planktonic Bacteria and Archaea.</title>
        <authorList>
            <person name="Frigaard N.U."/>
            <person name="Martinez A."/>
            <person name="Mincer T.J."/>
            <person name="DeLong E.F."/>
        </authorList>
    </citation>
    <scope>NUCLEOTIDE SEQUENCE</scope>
</reference>
<dbReference type="PANTHER" id="PTHR11203">
    <property type="entry name" value="CLEAVAGE AND POLYADENYLATION SPECIFICITY FACTOR FAMILY MEMBER"/>
    <property type="match status" value="1"/>
</dbReference>
<evidence type="ECO:0000313" key="4">
    <source>
        <dbReference type="EMBL" id="ABB82992.1"/>
    </source>
</evidence>
<feature type="domain" description="Beta-Casp" evidence="3">
    <location>
        <begin position="246"/>
        <end position="355"/>
    </location>
</feature>
<dbReference type="InterPro" id="IPR050698">
    <property type="entry name" value="MBL"/>
</dbReference>
<accession>Q2Q0D8</accession>
<dbReference type="InterPro" id="IPR036866">
    <property type="entry name" value="RibonucZ/Hydroxyglut_hydro"/>
</dbReference>
<evidence type="ECO:0000259" key="3">
    <source>
        <dbReference type="SMART" id="SM01027"/>
    </source>
</evidence>
<dbReference type="InterPro" id="IPR001279">
    <property type="entry name" value="Metallo-B-lactamas"/>
</dbReference>
<dbReference type="Gene3D" id="3.40.50.10890">
    <property type="match status" value="1"/>
</dbReference>
<dbReference type="AlphaFoldDB" id="Q2Q0D8"/>
<dbReference type="Pfam" id="PF10996">
    <property type="entry name" value="Beta-Casp"/>
    <property type="match status" value="1"/>
</dbReference>
<dbReference type="Gene3D" id="3.60.15.10">
    <property type="entry name" value="Ribonuclease Z/Hydroxyacylglutathione hydrolase-like"/>
    <property type="match status" value="1"/>
</dbReference>
<dbReference type="SMART" id="SM00849">
    <property type="entry name" value="Lactamase_B"/>
    <property type="match status" value="1"/>
</dbReference>
<dbReference type="PANTHER" id="PTHR11203:SF52">
    <property type="entry name" value="MRNA 3-END PROCESSING FACTOR"/>
    <property type="match status" value="1"/>
</dbReference>
<dbReference type="GO" id="GO:0004521">
    <property type="term" value="F:RNA endonuclease activity"/>
    <property type="evidence" value="ECO:0007669"/>
    <property type="project" value="TreeGrafter"/>
</dbReference>
<evidence type="ECO:0000259" key="2">
    <source>
        <dbReference type="SMART" id="SM00849"/>
    </source>
</evidence>
<evidence type="ECO:0000256" key="1">
    <source>
        <dbReference type="ARBA" id="ARBA00022801"/>
    </source>
</evidence>
<protein>
    <submittedName>
        <fullName evidence="4">Putative mRNA processing factor</fullName>
    </submittedName>
</protein>
<feature type="domain" description="Metallo-beta-lactamase" evidence="2">
    <location>
        <begin position="33"/>
        <end position="241"/>
    </location>
</feature>
<dbReference type="InterPro" id="IPR022712">
    <property type="entry name" value="Beta_Casp"/>
</dbReference>
<dbReference type="SMART" id="SM01027">
    <property type="entry name" value="Beta-Casp"/>
    <property type="match status" value="1"/>
</dbReference>
<dbReference type="Pfam" id="PF07521">
    <property type="entry name" value="RMMBL"/>
    <property type="match status" value="1"/>
</dbReference>
<keyword evidence="1" id="KW-0378">Hydrolase</keyword>
<sequence length="437" mass="48761">MVVYAPGRTSSYPNSPPDSGLRYHYLGGGNEVGNVGIVLEDPTSNRLLLDYGIAPTKPPRYPNEAPHVLNAIITHSHIDHLGMVPWLASNHNTTLHATDLTAAISEMMWYDCHKVSSIEGYPLPWDKRDIDLALSAWKTHPFNESWSQDDWKLELHKAGHIPGAAMLHVETPNKKVLFSGDFDTRDSQLTIGAKPVKSDVLFVEGTYGGRDHPPKEEENERFIERVIEVVNRGGTALVPAFANGRTQDVVMLLHKYLPELNVHVDGMGKRVARLQMDHPETLRDPSALESAWRWCRRVSSKSDRKKALDADVIVSTSGMLDGGPSVWYLNRLRHDRKNAILLTGYQARNTGGRRLLEEARVPIFGKLASIELDVDQYSFSTHAGHQEIVQFAEECQAEDVVIYHSDPNMARPPLVDALEANGHRVHTPENGIPGILD</sequence>
<name>Q2Q0D8_9ZZZZ</name>
<dbReference type="EMBL" id="DQ257435">
    <property type="protein sequence ID" value="ABB82992.1"/>
    <property type="molecule type" value="Genomic_DNA"/>
</dbReference>
<dbReference type="SUPFAM" id="SSF56281">
    <property type="entry name" value="Metallo-hydrolase/oxidoreductase"/>
    <property type="match status" value="1"/>
</dbReference>